<protein>
    <recommendedName>
        <fullName evidence="3 6">Glutaminase</fullName>
        <ecNumber evidence="3 6">3.5.1.2</ecNumber>
    </recommendedName>
</protein>
<evidence type="ECO:0000256" key="5">
    <source>
        <dbReference type="ARBA" id="ARBA00049534"/>
    </source>
</evidence>
<dbReference type="NCBIfam" id="TIGR03814">
    <property type="entry name" value="Gln_ase"/>
    <property type="match status" value="1"/>
</dbReference>
<comment type="similarity">
    <text evidence="1 6">Belongs to the glutaminase family.</text>
</comment>
<feature type="binding site" evidence="6">
    <location>
        <position position="188"/>
    </location>
    <ligand>
        <name>substrate</name>
    </ligand>
</feature>
<dbReference type="HAMAP" id="MF_00313">
    <property type="entry name" value="Glutaminase"/>
    <property type="match status" value="1"/>
</dbReference>
<dbReference type="NCBIfam" id="NF002132">
    <property type="entry name" value="PRK00971.1-1"/>
    <property type="match status" value="1"/>
</dbReference>
<organism evidence="7 8">
    <name type="scientific">Kangiella taiwanensis</name>
    <dbReference type="NCBI Taxonomy" id="1079179"/>
    <lineage>
        <taxon>Bacteria</taxon>
        <taxon>Pseudomonadati</taxon>
        <taxon>Pseudomonadota</taxon>
        <taxon>Gammaproteobacteria</taxon>
        <taxon>Kangiellales</taxon>
        <taxon>Kangiellaceae</taxon>
        <taxon>Kangiella</taxon>
    </lineage>
</organism>
<dbReference type="Gene3D" id="3.40.710.10">
    <property type="entry name" value="DD-peptidase/beta-lactamase superfamily"/>
    <property type="match status" value="1"/>
</dbReference>
<feature type="binding site" evidence="6">
    <location>
        <position position="113"/>
    </location>
    <ligand>
        <name>substrate</name>
    </ligand>
</feature>
<dbReference type="EC" id="3.5.1.2" evidence="3 6"/>
<proteinExistence type="inferred from homology"/>
<dbReference type="RefSeq" id="WP_223578424.1">
    <property type="nucleotide sequence ID" value="NZ_BAABFU010000002.1"/>
</dbReference>
<sequence>MNYKEIFEQISDELNDFDEIGQVATYIPALAKANPNKFGMYLVTEEGHEYDHGDVDENFSIQSISKVLSLVYAFKLVGTDLWKRVGVEPSGSPFNSLVQLEYEQGVPRNPLINAGAIVVCDILVSQLDNPYQDFIQFVRNLAGNPNIDYCKETAESEKECGFKNNAHINLMKSYGNIDNDVEEVLDLYFHLCSIEMSCKDLAQTFMFLARGGKNPLNNERILTAQETKRINAIMLLCGFYDEAGEFAFKVGLPGKSGVGGGIVAIYPDQYSIAVWSPGLNSKGNSSKGIKALEIFTTITQSNVFGPSPIFDELEYE</sequence>
<reference evidence="8" key="1">
    <citation type="journal article" date="2019" name="Int. J. Syst. Evol. Microbiol.">
        <title>The Global Catalogue of Microorganisms (GCM) 10K type strain sequencing project: providing services to taxonomists for standard genome sequencing and annotation.</title>
        <authorList>
            <consortium name="The Broad Institute Genomics Platform"/>
            <consortium name="The Broad Institute Genome Sequencing Center for Infectious Disease"/>
            <person name="Wu L."/>
            <person name="Ma J."/>
        </authorList>
    </citation>
    <scope>NUCLEOTIDE SEQUENCE [LARGE SCALE GENOMIC DNA]</scope>
    <source>
        <strain evidence="8">JCM 17727</strain>
    </source>
</reference>
<evidence type="ECO:0000256" key="6">
    <source>
        <dbReference type="HAMAP-Rule" id="MF_00313"/>
    </source>
</evidence>
<dbReference type="SUPFAM" id="SSF56601">
    <property type="entry name" value="beta-lactamase/transpeptidase-like"/>
    <property type="match status" value="1"/>
</dbReference>
<evidence type="ECO:0000256" key="3">
    <source>
        <dbReference type="ARBA" id="ARBA00012918"/>
    </source>
</evidence>
<evidence type="ECO:0000313" key="8">
    <source>
        <dbReference type="Proteomes" id="UP001501294"/>
    </source>
</evidence>
<accession>A0ABP8I3H3</accession>
<evidence type="ECO:0000256" key="4">
    <source>
        <dbReference type="ARBA" id="ARBA00022801"/>
    </source>
</evidence>
<gene>
    <name evidence="6" type="primary">glsA</name>
    <name evidence="7" type="ORF">GCM10023150_15820</name>
</gene>
<keyword evidence="4 6" id="KW-0378">Hydrolase</keyword>
<dbReference type="InterPro" id="IPR015868">
    <property type="entry name" value="Glutaminase"/>
</dbReference>
<keyword evidence="6" id="KW-0007">Acetylation</keyword>
<dbReference type="NCBIfam" id="NF002133">
    <property type="entry name" value="PRK00971.1-2"/>
    <property type="match status" value="1"/>
</dbReference>
<evidence type="ECO:0000313" key="7">
    <source>
        <dbReference type="EMBL" id="GAA4350298.1"/>
    </source>
</evidence>
<comment type="subunit">
    <text evidence="2 6">Homotetramer.</text>
</comment>
<comment type="caution">
    <text evidence="7">The sequence shown here is derived from an EMBL/GenBank/DDBJ whole genome shotgun (WGS) entry which is preliminary data.</text>
</comment>
<dbReference type="Proteomes" id="UP001501294">
    <property type="component" value="Unassembled WGS sequence"/>
</dbReference>
<feature type="binding site" evidence="6">
    <location>
        <position position="164"/>
    </location>
    <ligand>
        <name>substrate</name>
    </ligand>
</feature>
<feature type="binding site" evidence="6">
    <location>
        <position position="63"/>
    </location>
    <ligand>
        <name>substrate</name>
    </ligand>
</feature>
<name>A0ABP8I3H3_9GAMM</name>
<comment type="catalytic activity">
    <reaction evidence="5 6">
        <text>L-glutamine + H2O = L-glutamate + NH4(+)</text>
        <dbReference type="Rhea" id="RHEA:15889"/>
        <dbReference type="ChEBI" id="CHEBI:15377"/>
        <dbReference type="ChEBI" id="CHEBI:28938"/>
        <dbReference type="ChEBI" id="CHEBI:29985"/>
        <dbReference type="ChEBI" id="CHEBI:58359"/>
        <dbReference type="EC" id="3.5.1.2"/>
    </reaction>
</comment>
<dbReference type="EMBL" id="BAABFU010000002">
    <property type="protein sequence ID" value="GAA4350298.1"/>
    <property type="molecule type" value="Genomic_DNA"/>
</dbReference>
<feature type="binding site" evidence="6">
    <location>
        <position position="240"/>
    </location>
    <ligand>
        <name>substrate</name>
    </ligand>
</feature>
<dbReference type="Pfam" id="PF04960">
    <property type="entry name" value="Glutaminase"/>
    <property type="match status" value="1"/>
</dbReference>
<feature type="binding site" evidence="6">
    <location>
        <position position="157"/>
    </location>
    <ligand>
        <name>substrate</name>
    </ligand>
</feature>
<evidence type="ECO:0000256" key="1">
    <source>
        <dbReference type="ARBA" id="ARBA00011076"/>
    </source>
</evidence>
<dbReference type="PANTHER" id="PTHR12544:SF29">
    <property type="entry name" value="GLUTAMINASE"/>
    <property type="match status" value="1"/>
</dbReference>
<evidence type="ECO:0000256" key="2">
    <source>
        <dbReference type="ARBA" id="ARBA00011881"/>
    </source>
</evidence>
<keyword evidence="8" id="KW-1185">Reference proteome</keyword>
<feature type="binding site" evidence="6">
    <location>
        <position position="258"/>
    </location>
    <ligand>
        <name>substrate</name>
    </ligand>
</feature>
<dbReference type="PANTHER" id="PTHR12544">
    <property type="entry name" value="GLUTAMINASE"/>
    <property type="match status" value="1"/>
</dbReference>
<dbReference type="InterPro" id="IPR012338">
    <property type="entry name" value="Beta-lactam/transpept-like"/>
</dbReference>